<protein>
    <submittedName>
        <fullName evidence="3">ISNCY family transposase</fullName>
    </submittedName>
</protein>
<evidence type="ECO:0000313" key="4">
    <source>
        <dbReference type="Proteomes" id="UP000264002"/>
    </source>
</evidence>
<organism evidence="3 4">
    <name type="scientific">Sphaerochaeta halotolerans</name>
    <dbReference type="NCBI Taxonomy" id="2293840"/>
    <lineage>
        <taxon>Bacteria</taxon>
        <taxon>Pseudomonadati</taxon>
        <taxon>Spirochaetota</taxon>
        <taxon>Spirochaetia</taxon>
        <taxon>Spirochaetales</taxon>
        <taxon>Sphaerochaetaceae</taxon>
        <taxon>Sphaerochaeta</taxon>
    </lineage>
</organism>
<dbReference type="InterPro" id="IPR047797">
    <property type="entry name" value="ISNCY_transpos"/>
</dbReference>
<dbReference type="EMBL" id="QUWK01000007">
    <property type="protein sequence ID" value="RFU94774.1"/>
    <property type="molecule type" value="Genomic_DNA"/>
</dbReference>
<dbReference type="Gene3D" id="3.30.420.10">
    <property type="entry name" value="Ribonuclease H-like superfamily/Ribonuclease H"/>
    <property type="match status" value="1"/>
</dbReference>
<reference evidence="3 4" key="2">
    <citation type="submission" date="2018-09" db="EMBL/GenBank/DDBJ databases">
        <title>Genome of Sphaerochaeta halotolerans strain 4-11.</title>
        <authorList>
            <person name="Nazina T.N."/>
            <person name="Sokolova D.S."/>
        </authorList>
    </citation>
    <scope>NUCLEOTIDE SEQUENCE [LARGE SCALE GENOMIC DNA]</scope>
    <source>
        <strain evidence="3 4">4-11</strain>
    </source>
</reference>
<comment type="caution">
    <text evidence="3">The sequence shown here is derived from an EMBL/GenBank/DDBJ whole genome shotgun (WGS) entry which is preliminary data.</text>
</comment>
<feature type="domain" description="Integrase catalytic" evidence="2">
    <location>
        <begin position="172"/>
        <end position="360"/>
    </location>
</feature>
<dbReference type="InterPro" id="IPR012337">
    <property type="entry name" value="RNaseH-like_sf"/>
</dbReference>
<gene>
    <name evidence="3" type="ORF">DYP60_07940</name>
</gene>
<evidence type="ECO:0000313" key="3">
    <source>
        <dbReference type="EMBL" id="RFU94774.1"/>
    </source>
</evidence>
<evidence type="ECO:0000259" key="2">
    <source>
        <dbReference type="PROSITE" id="PS50994"/>
    </source>
</evidence>
<reference evidence="4" key="1">
    <citation type="submission" date="2018-08" db="EMBL/GenBank/DDBJ databases">
        <authorList>
            <person name="Grouzdev D.S."/>
            <person name="Krutkina M.S."/>
        </authorList>
    </citation>
    <scope>NUCLEOTIDE SEQUENCE [LARGE SCALE GENOMIC DNA]</scope>
    <source>
        <strain evidence="4">4-11</strain>
    </source>
</reference>
<feature type="compositionally biased region" description="Basic and acidic residues" evidence="1">
    <location>
        <begin position="432"/>
        <end position="441"/>
    </location>
</feature>
<name>A0A372MGB0_9SPIR</name>
<feature type="region of interest" description="Disordered" evidence="1">
    <location>
        <begin position="432"/>
        <end position="467"/>
    </location>
</feature>
<accession>A0A372MGB0</accession>
<dbReference type="SUPFAM" id="SSF53098">
    <property type="entry name" value="Ribonuclease H-like"/>
    <property type="match status" value="1"/>
</dbReference>
<dbReference type="GO" id="GO:0003676">
    <property type="term" value="F:nucleic acid binding"/>
    <property type="evidence" value="ECO:0007669"/>
    <property type="project" value="InterPro"/>
</dbReference>
<sequence length="482" mass="55148">MNEMELKDLRPNEQEKYTTAKDVIDLGCTDTAVRRGRARLGCTRKTLLKYVQWCKNEDISRFSHRNKGRKPATTIPQDTRELVERLYKDTYCTASFTHFLEILKEDHGVSLSDGTVHSILKQAMLVSPCSKKATKRLMEKRLRMLARKEHLSKAESEKINAAMAILDDADAHPRRPRSKYFGEMIQMDASELVWAKGAGKWHLHVAVDDATSEVVGAWFDTQETLDGYYHVLYMILKLYGIPSRFRTDRRTVFEYKSLSKPDEEKDTFTQFGAACKTLGIELEATSVPQVKGRVERMNRTLQGRIPVELLRHGITTMEAANTFLWDYLPRFNAQFSLKDEKDVQSGTFLQAPPDADINAILAVVSNRVIDAGHSIKYHNAYYQPYAQDSSSQRPRLFAKDTKALVVKAFDGTLLASIKDEIYLLREVEKRSSHSKEFDPEQRPAPSKRKSSTPAPDHPWRTRFLSPKVLASHIAKPREDYES</sequence>
<proteinExistence type="predicted"/>
<evidence type="ECO:0000256" key="1">
    <source>
        <dbReference type="SAM" id="MobiDB-lite"/>
    </source>
</evidence>
<dbReference type="GO" id="GO:0015074">
    <property type="term" value="P:DNA integration"/>
    <property type="evidence" value="ECO:0007669"/>
    <property type="project" value="InterPro"/>
</dbReference>
<dbReference type="AlphaFoldDB" id="A0A372MGB0"/>
<dbReference type="PANTHER" id="PTHR35004:SF7">
    <property type="entry name" value="INTEGRASE PROTEIN"/>
    <property type="match status" value="1"/>
</dbReference>
<dbReference type="NCBIfam" id="NF033594">
    <property type="entry name" value="transpos_ISNCY_2"/>
    <property type="match status" value="1"/>
</dbReference>
<dbReference type="InterPro" id="IPR036397">
    <property type="entry name" value="RNaseH_sf"/>
</dbReference>
<dbReference type="InterPro" id="IPR001584">
    <property type="entry name" value="Integrase_cat-core"/>
</dbReference>
<dbReference type="PANTHER" id="PTHR35004">
    <property type="entry name" value="TRANSPOSASE RV3428C-RELATED"/>
    <property type="match status" value="1"/>
</dbReference>
<keyword evidence="4" id="KW-1185">Reference proteome</keyword>
<dbReference type="Proteomes" id="UP000264002">
    <property type="component" value="Unassembled WGS sequence"/>
</dbReference>
<dbReference type="PROSITE" id="PS50994">
    <property type="entry name" value="INTEGRASE"/>
    <property type="match status" value="1"/>
</dbReference>